<evidence type="ECO:0000313" key="12">
    <source>
        <dbReference type="EMBL" id="TWU14980.1"/>
    </source>
</evidence>
<feature type="binding site" evidence="9">
    <location>
        <begin position="122"/>
        <end position="127"/>
    </location>
    <ligand>
        <name>GTP</name>
        <dbReference type="ChEBI" id="CHEBI:37565"/>
    </ligand>
</feature>
<feature type="binding site" evidence="9">
    <location>
        <position position="166"/>
    </location>
    <ligand>
        <name>GTP</name>
        <dbReference type="ChEBI" id="CHEBI:37565"/>
    </ligand>
</feature>
<keyword evidence="3 8" id="KW-0963">Cytoplasm</keyword>
<evidence type="ECO:0000256" key="4">
    <source>
        <dbReference type="ARBA" id="ARBA00022741"/>
    </source>
</evidence>
<dbReference type="Gene3D" id="3.40.50.300">
    <property type="entry name" value="P-loop containing nucleotide triphosphate hydrolases"/>
    <property type="match status" value="1"/>
</dbReference>
<dbReference type="GO" id="GO:0003924">
    <property type="term" value="F:GTPase activity"/>
    <property type="evidence" value="ECO:0007669"/>
    <property type="project" value="TreeGrafter"/>
</dbReference>
<comment type="similarity">
    <text evidence="8">Belongs to the TRAFAC class YlqF/YawG GTPase family. MTG1 subfamily.</text>
</comment>
<organism evidence="12 13">
    <name type="scientific">Novipirellula galeiformis</name>
    <dbReference type="NCBI Taxonomy" id="2528004"/>
    <lineage>
        <taxon>Bacteria</taxon>
        <taxon>Pseudomonadati</taxon>
        <taxon>Planctomycetota</taxon>
        <taxon>Planctomycetia</taxon>
        <taxon>Pirellulales</taxon>
        <taxon>Pirellulaceae</taxon>
        <taxon>Novipirellula</taxon>
    </lineage>
</organism>
<comment type="caution">
    <text evidence="12">The sequence shown here is derived from an EMBL/GenBank/DDBJ whole genome shotgun (WGS) entry which is preliminary data.</text>
</comment>
<dbReference type="PANTHER" id="PTHR45782">
    <property type="entry name" value="MITOCHONDRIAL RIBOSOME-ASSOCIATED GTPASE 1"/>
    <property type="match status" value="1"/>
</dbReference>
<dbReference type="GO" id="GO:0006412">
    <property type="term" value="P:translation"/>
    <property type="evidence" value="ECO:0007669"/>
    <property type="project" value="TreeGrafter"/>
</dbReference>
<dbReference type="GO" id="GO:0005737">
    <property type="term" value="C:cytoplasm"/>
    <property type="evidence" value="ECO:0007669"/>
    <property type="project" value="UniProtKB-SubCell"/>
</dbReference>
<evidence type="ECO:0000313" key="13">
    <source>
        <dbReference type="Proteomes" id="UP000316304"/>
    </source>
</evidence>
<dbReference type="CDD" id="cd01856">
    <property type="entry name" value="YlqF"/>
    <property type="match status" value="1"/>
</dbReference>
<dbReference type="Pfam" id="PF01926">
    <property type="entry name" value="MMR_HSR1"/>
    <property type="match status" value="1"/>
</dbReference>
<keyword evidence="5" id="KW-0378">Hydrolase</keyword>
<dbReference type="GO" id="GO:0003723">
    <property type="term" value="F:RNA binding"/>
    <property type="evidence" value="ECO:0007669"/>
    <property type="project" value="UniProtKB-KW"/>
</dbReference>
<evidence type="ECO:0000256" key="3">
    <source>
        <dbReference type="ARBA" id="ARBA00022490"/>
    </source>
</evidence>
<accession>A0A5C6BRV8</accession>
<dbReference type="FunFam" id="3.40.50.300:FF:000590">
    <property type="entry name" value="Ribosome biogenesis GTPase A"/>
    <property type="match status" value="1"/>
</dbReference>
<name>A0A5C6BRV8_9BACT</name>
<feature type="domain" description="G" evidence="11">
    <location>
        <begin position="115"/>
        <end position="169"/>
    </location>
</feature>
<comment type="function">
    <text evidence="8">Required for a late step of 50S ribosomal subunit assembly. Has GTPase activity.</text>
</comment>
<dbReference type="AlphaFoldDB" id="A0A5C6BRV8"/>
<evidence type="ECO:0000256" key="7">
    <source>
        <dbReference type="ARBA" id="ARBA00023134"/>
    </source>
</evidence>
<gene>
    <name evidence="12" type="primary">rbgA</name>
    <name evidence="12" type="ORF">Pla52o_55170</name>
</gene>
<dbReference type="PIRSF" id="PIRSF006230">
    <property type="entry name" value="MG442"/>
    <property type="match status" value="1"/>
</dbReference>
<dbReference type="Proteomes" id="UP000316304">
    <property type="component" value="Unassembled WGS sequence"/>
</dbReference>
<evidence type="ECO:0000256" key="9">
    <source>
        <dbReference type="PIRSR" id="PIRSR006230-1"/>
    </source>
</evidence>
<dbReference type="InterPro" id="IPR006073">
    <property type="entry name" value="GTP-bd"/>
</dbReference>
<evidence type="ECO:0000256" key="10">
    <source>
        <dbReference type="SAM" id="MobiDB-lite"/>
    </source>
</evidence>
<evidence type="ECO:0000256" key="6">
    <source>
        <dbReference type="ARBA" id="ARBA00022884"/>
    </source>
</evidence>
<keyword evidence="13" id="KW-1185">Reference proteome</keyword>
<reference evidence="12 13" key="1">
    <citation type="submission" date="2019-02" db="EMBL/GenBank/DDBJ databases">
        <title>Deep-cultivation of Planctomycetes and their phenomic and genomic characterization uncovers novel biology.</title>
        <authorList>
            <person name="Wiegand S."/>
            <person name="Jogler M."/>
            <person name="Boedeker C."/>
            <person name="Pinto D."/>
            <person name="Vollmers J."/>
            <person name="Rivas-Marin E."/>
            <person name="Kohn T."/>
            <person name="Peeters S.H."/>
            <person name="Heuer A."/>
            <person name="Rast P."/>
            <person name="Oberbeckmann S."/>
            <person name="Bunk B."/>
            <person name="Jeske O."/>
            <person name="Meyerdierks A."/>
            <person name="Storesund J.E."/>
            <person name="Kallscheuer N."/>
            <person name="Luecker S."/>
            <person name="Lage O.M."/>
            <person name="Pohl T."/>
            <person name="Merkel B.J."/>
            <person name="Hornburger P."/>
            <person name="Mueller R.-W."/>
            <person name="Bruemmer F."/>
            <person name="Labrenz M."/>
            <person name="Spormann A.M."/>
            <person name="Op Den Camp H."/>
            <person name="Overmann J."/>
            <person name="Amann R."/>
            <person name="Jetten M.S.M."/>
            <person name="Mascher T."/>
            <person name="Medema M.H."/>
            <person name="Devos D.P."/>
            <person name="Kaster A.-K."/>
            <person name="Ovreas L."/>
            <person name="Rohde M."/>
            <person name="Galperin M.Y."/>
            <person name="Jogler C."/>
        </authorList>
    </citation>
    <scope>NUCLEOTIDE SEQUENCE [LARGE SCALE GENOMIC DNA]</scope>
    <source>
        <strain evidence="12 13">Pla52o</strain>
    </source>
</reference>
<dbReference type="RefSeq" id="WP_146597414.1">
    <property type="nucleotide sequence ID" value="NZ_SJPT01000016.1"/>
</dbReference>
<dbReference type="SUPFAM" id="SSF52540">
    <property type="entry name" value="P-loop containing nucleoside triphosphate hydrolases"/>
    <property type="match status" value="1"/>
</dbReference>
<dbReference type="OrthoDB" id="9779790at2"/>
<evidence type="ECO:0000256" key="5">
    <source>
        <dbReference type="ARBA" id="ARBA00022801"/>
    </source>
</evidence>
<dbReference type="NCBIfam" id="TIGR03596">
    <property type="entry name" value="GTPase_YlqF"/>
    <property type="match status" value="1"/>
</dbReference>
<keyword evidence="7 8" id="KW-0342">GTP-binding</keyword>
<protein>
    <recommendedName>
        <fullName evidence="2 8">Ribosome biogenesis GTPase A</fullName>
    </recommendedName>
</protein>
<dbReference type="InterPro" id="IPR023179">
    <property type="entry name" value="GTP-bd_ortho_bundle_sf"/>
</dbReference>
<evidence type="ECO:0000259" key="11">
    <source>
        <dbReference type="Pfam" id="PF01926"/>
    </source>
</evidence>
<keyword evidence="6" id="KW-0694">RNA-binding</keyword>
<evidence type="ECO:0000256" key="2">
    <source>
        <dbReference type="ARBA" id="ARBA00014898"/>
    </source>
</evidence>
<evidence type="ECO:0000256" key="8">
    <source>
        <dbReference type="PIRNR" id="PIRNR006230"/>
    </source>
</evidence>
<dbReference type="InterPro" id="IPR019991">
    <property type="entry name" value="GTP-bd_ribosome_bgen"/>
</dbReference>
<dbReference type="InterPro" id="IPR016478">
    <property type="entry name" value="GTPase_MTG1"/>
</dbReference>
<proteinExistence type="inferred from homology"/>
<dbReference type="FunFam" id="1.10.1580.10:FF:000003">
    <property type="entry name" value="Ribosome biogenesis GTPase A"/>
    <property type="match status" value="1"/>
</dbReference>
<feature type="compositionally biased region" description="Basic and acidic residues" evidence="10">
    <location>
        <begin position="305"/>
        <end position="318"/>
    </location>
</feature>
<comment type="subcellular location">
    <subcellularLocation>
        <location evidence="1 8">Cytoplasm</location>
    </subcellularLocation>
</comment>
<dbReference type="InterPro" id="IPR027417">
    <property type="entry name" value="P-loop_NTPase"/>
</dbReference>
<sequence>MSIQWFPGHMHKARLEMQAGLPKVDVVIEVLDARIPYSSENPMLAELRGDKPCLKVLAKSDLADDAMTATWQAYFEQTVGVRAQAVTSEDVPTIMKLKHIAARMVPHREGKTIDAMIVGIPNVGKSTIINYLAGRKIAKTGNTPAITKQQQRVHIGDSVTLVDTPGVLWPNVHNVDSGYRLALIGSIKETAIDYADIGFFAARYMAAHYPERLSERFDLPSIPATDLELIEAIGRKRGCLGKGNLVDIDRASRILVLELRSGGLGRFTLETPEMMEREKARTVADVAAKAEASQANDAKRKKRFRDQQRAKRKSREMN</sequence>
<feature type="region of interest" description="Disordered" evidence="10">
    <location>
        <begin position="285"/>
        <end position="318"/>
    </location>
</feature>
<dbReference type="PANTHER" id="PTHR45782:SF4">
    <property type="entry name" value="MITOCHONDRIAL RIBOSOME-ASSOCIATED GTPASE 1"/>
    <property type="match status" value="1"/>
</dbReference>
<evidence type="ECO:0000256" key="1">
    <source>
        <dbReference type="ARBA" id="ARBA00004496"/>
    </source>
</evidence>
<dbReference type="GO" id="GO:0005525">
    <property type="term" value="F:GTP binding"/>
    <property type="evidence" value="ECO:0007669"/>
    <property type="project" value="UniProtKB-KW"/>
</dbReference>
<dbReference type="Gene3D" id="1.10.1580.10">
    <property type="match status" value="1"/>
</dbReference>
<dbReference type="EMBL" id="SJPT01000016">
    <property type="protein sequence ID" value="TWU14980.1"/>
    <property type="molecule type" value="Genomic_DNA"/>
</dbReference>
<keyword evidence="4 8" id="KW-0547">Nucleotide-binding</keyword>